<dbReference type="PANTHER" id="PTHR10272:SF0">
    <property type="entry name" value="PLATELET-ACTIVATING FACTOR ACETYLHYDROLASE"/>
    <property type="match status" value="1"/>
</dbReference>
<organism evidence="5 6">
    <name type="scientific">Sphaeroforma arctica JP610</name>
    <dbReference type="NCBI Taxonomy" id="667725"/>
    <lineage>
        <taxon>Eukaryota</taxon>
        <taxon>Ichthyosporea</taxon>
        <taxon>Ichthyophonida</taxon>
        <taxon>Sphaeroforma</taxon>
    </lineage>
</organism>
<dbReference type="GO" id="GO:0016042">
    <property type="term" value="P:lipid catabolic process"/>
    <property type="evidence" value="ECO:0007669"/>
    <property type="project" value="UniProtKB-KW"/>
</dbReference>
<dbReference type="eggNOG" id="KOG3847">
    <property type="taxonomic scope" value="Eukaryota"/>
</dbReference>
<proteinExistence type="predicted"/>
<evidence type="ECO:0000256" key="2">
    <source>
        <dbReference type="ARBA" id="ARBA00022801"/>
    </source>
</evidence>
<dbReference type="EC" id="3.1.1.47" evidence="1"/>
<dbReference type="Proteomes" id="UP000054560">
    <property type="component" value="Unassembled WGS sequence"/>
</dbReference>
<dbReference type="EMBL" id="KQ241839">
    <property type="protein sequence ID" value="KNC83375.1"/>
    <property type="molecule type" value="Genomic_DNA"/>
</dbReference>
<keyword evidence="6" id="KW-1185">Reference proteome</keyword>
<protein>
    <recommendedName>
        <fullName evidence="1">1-alkyl-2-acetylglycerophosphocholine esterase</fullName>
        <ecNumber evidence="1">3.1.1.47</ecNumber>
    </recommendedName>
</protein>
<dbReference type="Pfam" id="PF03403">
    <property type="entry name" value="PAF-AH_p_II"/>
    <property type="match status" value="1"/>
</dbReference>
<dbReference type="Gene3D" id="3.40.50.1820">
    <property type="entry name" value="alpha/beta hydrolase"/>
    <property type="match status" value="1"/>
</dbReference>
<sequence length="244" mass="27503">MLESGPLYYQKRCCAWNQLTQPFDHREPRIEEVKEALNVIEHLNEGSDLECVQKEGIKFTQSASMIGRIDMSRCVMAGHSFGGITALQTAAADRRFTACVVQDAWMIPCDEGFEAEYPSIPRLFINTSKFQWDANFKKQTAVMKGKDEKYGRDNARMVAICKSLHQNQSDLPLLYPALMRYMSMGGEIDAVKAAEMCVDATLVFLRKYFNNDVIEKTKAAVESVLEGGPPTEVYPELVHGKTNE</sequence>
<dbReference type="InterPro" id="IPR029058">
    <property type="entry name" value="AB_hydrolase_fold"/>
</dbReference>
<evidence type="ECO:0000256" key="1">
    <source>
        <dbReference type="ARBA" id="ARBA00013201"/>
    </source>
</evidence>
<name>A0A0L0G2S0_9EUKA</name>
<gene>
    <name evidence="5" type="ORF">SARC_04383</name>
</gene>
<evidence type="ECO:0000313" key="6">
    <source>
        <dbReference type="Proteomes" id="UP000054560"/>
    </source>
</evidence>
<dbReference type="AlphaFoldDB" id="A0A0L0G2S0"/>
<dbReference type="STRING" id="667725.A0A0L0G2S0"/>
<evidence type="ECO:0000256" key="4">
    <source>
        <dbReference type="ARBA" id="ARBA00023098"/>
    </source>
</evidence>
<keyword evidence="2" id="KW-0378">Hydrolase</keyword>
<dbReference type="SUPFAM" id="SSF53474">
    <property type="entry name" value="alpha/beta-Hydrolases"/>
    <property type="match status" value="2"/>
</dbReference>
<dbReference type="OrthoDB" id="2363873at2759"/>
<keyword evidence="4" id="KW-0443">Lipid metabolism</keyword>
<dbReference type="RefSeq" id="XP_014157277.1">
    <property type="nucleotide sequence ID" value="XM_014301802.1"/>
</dbReference>
<evidence type="ECO:0000256" key="3">
    <source>
        <dbReference type="ARBA" id="ARBA00022963"/>
    </source>
</evidence>
<dbReference type="GeneID" id="25904887"/>
<evidence type="ECO:0000313" key="5">
    <source>
        <dbReference type="EMBL" id="KNC83375.1"/>
    </source>
</evidence>
<accession>A0A0L0G2S0</accession>
<dbReference type="GO" id="GO:0003847">
    <property type="term" value="F:1-alkyl-2-acetylglycerophosphocholine esterase activity"/>
    <property type="evidence" value="ECO:0007669"/>
    <property type="project" value="UniProtKB-EC"/>
</dbReference>
<dbReference type="PANTHER" id="PTHR10272">
    <property type="entry name" value="PLATELET-ACTIVATING FACTOR ACETYLHYDROLASE"/>
    <property type="match status" value="1"/>
</dbReference>
<keyword evidence="3" id="KW-0442">Lipid degradation</keyword>
<reference evidence="5 6" key="1">
    <citation type="submission" date="2011-02" db="EMBL/GenBank/DDBJ databases">
        <title>The Genome Sequence of Sphaeroforma arctica JP610.</title>
        <authorList>
            <consortium name="The Broad Institute Genome Sequencing Platform"/>
            <person name="Russ C."/>
            <person name="Cuomo C."/>
            <person name="Young S.K."/>
            <person name="Zeng Q."/>
            <person name="Gargeya S."/>
            <person name="Alvarado L."/>
            <person name="Berlin A."/>
            <person name="Chapman S.B."/>
            <person name="Chen Z."/>
            <person name="Freedman E."/>
            <person name="Gellesch M."/>
            <person name="Goldberg J."/>
            <person name="Griggs A."/>
            <person name="Gujja S."/>
            <person name="Heilman E."/>
            <person name="Heiman D."/>
            <person name="Howarth C."/>
            <person name="Mehta T."/>
            <person name="Neiman D."/>
            <person name="Pearson M."/>
            <person name="Roberts A."/>
            <person name="Saif S."/>
            <person name="Shea T."/>
            <person name="Shenoy N."/>
            <person name="Sisk P."/>
            <person name="Stolte C."/>
            <person name="Sykes S."/>
            <person name="White J."/>
            <person name="Yandava C."/>
            <person name="Burger G."/>
            <person name="Gray M.W."/>
            <person name="Holland P.W.H."/>
            <person name="King N."/>
            <person name="Lang F.B.F."/>
            <person name="Roger A.J."/>
            <person name="Ruiz-Trillo I."/>
            <person name="Haas B."/>
            <person name="Nusbaum C."/>
            <person name="Birren B."/>
        </authorList>
    </citation>
    <scope>NUCLEOTIDE SEQUENCE [LARGE SCALE GENOMIC DNA]</scope>
    <source>
        <strain evidence="5 6">JP610</strain>
    </source>
</reference>